<evidence type="ECO:0000256" key="2">
    <source>
        <dbReference type="ARBA" id="ARBA00022840"/>
    </source>
</evidence>
<proteinExistence type="predicted"/>
<evidence type="ECO:0000313" key="4">
    <source>
        <dbReference type="EMBL" id="AEW08001.1"/>
    </source>
</evidence>
<organism evidence="4">
    <name type="scientific">Pinus radiata</name>
    <name type="common">Monterey pine</name>
    <name type="synonym">Pinus insignis</name>
    <dbReference type="NCBI Taxonomy" id="3347"/>
    <lineage>
        <taxon>Eukaryota</taxon>
        <taxon>Viridiplantae</taxon>
        <taxon>Streptophyta</taxon>
        <taxon>Embryophyta</taxon>
        <taxon>Tracheophyta</taxon>
        <taxon>Spermatophyta</taxon>
        <taxon>Pinopsida</taxon>
        <taxon>Pinidae</taxon>
        <taxon>Conifers I</taxon>
        <taxon>Pinales</taxon>
        <taxon>Pinaceae</taxon>
        <taxon>Pinus</taxon>
        <taxon>Pinus subgen. Pinus</taxon>
    </lineage>
</organism>
<dbReference type="GO" id="GO:0005524">
    <property type="term" value="F:ATP binding"/>
    <property type="evidence" value="ECO:0007669"/>
    <property type="project" value="UniProtKB-KW"/>
</dbReference>
<keyword evidence="1" id="KW-0547">Nucleotide-binding</keyword>
<evidence type="ECO:0000256" key="3">
    <source>
        <dbReference type="SAM" id="MobiDB-lite"/>
    </source>
</evidence>
<accession>H9MA55</accession>
<feature type="compositionally biased region" description="Polar residues" evidence="3">
    <location>
        <begin position="96"/>
        <end position="118"/>
    </location>
</feature>
<dbReference type="AlphaFoldDB" id="H9MA55"/>
<dbReference type="PANTHER" id="PTHR46008">
    <property type="entry name" value="LEAF RUST 10 DISEASE-RESISTANCE LOCUS RECEPTOR-LIKE PROTEIN KINASE-LIKE 1.4"/>
    <property type="match status" value="1"/>
</dbReference>
<gene>
    <name evidence="4" type="ORF">0_16622_02</name>
</gene>
<evidence type="ECO:0008006" key="5">
    <source>
        <dbReference type="Google" id="ProtNLM"/>
    </source>
</evidence>
<dbReference type="Gene3D" id="1.10.510.10">
    <property type="entry name" value="Transferase(Phosphotransferase) domain 1"/>
    <property type="match status" value="1"/>
</dbReference>
<protein>
    <recommendedName>
        <fullName evidence="5">Serine-threonine/tyrosine-protein kinase catalytic domain-containing protein</fullName>
    </recommendedName>
</protein>
<reference evidence="4" key="1">
    <citation type="submission" date="2011-12" db="EMBL/GenBank/DDBJ databases">
        <title>Nucleotide Diversity and Divergence in the Loblolly Pine Gene Space.</title>
        <authorList>
            <person name="Neale D.B."/>
            <person name="Wegrzyn J.L."/>
            <person name="Lee J.M."/>
            <person name="Eckert A.J."/>
            <person name="Liechty J.D."/>
            <person name="Stevens K.A."/>
            <person name="Langley C.H."/>
        </authorList>
    </citation>
    <scope>NUCLEOTIDE SEQUENCE</scope>
    <source>
        <strain evidence="4">4960</strain>
        <tissue evidence="4">Megagametophyte</tissue>
    </source>
</reference>
<keyword evidence="2" id="KW-0067">ATP-binding</keyword>
<dbReference type="GO" id="GO:0016301">
    <property type="term" value="F:kinase activity"/>
    <property type="evidence" value="ECO:0007669"/>
    <property type="project" value="TreeGrafter"/>
</dbReference>
<feature type="non-terminal residue" evidence="4">
    <location>
        <position position="1"/>
    </location>
</feature>
<sequence length="118" mass="12618">LASLALAKITGGCLDDIIDPFLQVDQHPSVRALVQRVAELAFRCLSYDKDARPTMLEVAHELSLIKAASMPLENSPKGVFPILPEGTESPDKVGCSPTSVQALWPSNSTTPSDSLTET</sequence>
<dbReference type="EMBL" id="JQ262153">
    <property type="protein sequence ID" value="AEW08001.1"/>
    <property type="molecule type" value="Genomic_DNA"/>
</dbReference>
<evidence type="ECO:0000256" key="1">
    <source>
        <dbReference type="ARBA" id="ARBA00022741"/>
    </source>
</evidence>
<dbReference type="PANTHER" id="PTHR46008:SF2">
    <property type="entry name" value="LEAF RUST 10 DISEASE-RESISTANCE LOCUS RECEPTOR-LIKE PROTEIN KINASE-LIKE 1.4"/>
    <property type="match status" value="1"/>
</dbReference>
<feature type="region of interest" description="Disordered" evidence="3">
    <location>
        <begin position="81"/>
        <end position="118"/>
    </location>
</feature>
<name>H9MA55_PINRA</name>